<proteinExistence type="predicted"/>
<gene>
    <name evidence="2" type="ORF">MCOR_10932</name>
</gene>
<keyword evidence="1" id="KW-0812">Transmembrane</keyword>
<evidence type="ECO:0000256" key="1">
    <source>
        <dbReference type="SAM" id="Phobius"/>
    </source>
</evidence>
<organism evidence="2 3">
    <name type="scientific">Mytilus coruscus</name>
    <name type="common">Sea mussel</name>
    <dbReference type="NCBI Taxonomy" id="42192"/>
    <lineage>
        <taxon>Eukaryota</taxon>
        <taxon>Metazoa</taxon>
        <taxon>Spiralia</taxon>
        <taxon>Lophotrochozoa</taxon>
        <taxon>Mollusca</taxon>
        <taxon>Bivalvia</taxon>
        <taxon>Autobranchia</taxon>
        <taxon>Pteriomorphia</taxon>
        <taxon>Mytilida</taxon>
        <taxon>Mytiloidea</taxon>
        <taxon>Mytilidae</taxon>
        <taxon>Mytilinae</taxon>
        <taxon>Mytilus</taxon>
    </lineage>
</organism>
<feature type="transmembrane region" description="Helical" evidence="1">
    <location>
        <begin position="110"/>
        <end position="131"/>
    </location>
</feature>
<keyword evidence="3" id="KW-1185">Reference proteome</keyword>
<dbReference type="Proteomes" id="UP000507470">
    <property type="component" value="Unassembled WGS sequence"/>
</dbReference>
<dbReference type="EMBL" id="CACVKT020001876">
    <property type="protein sequence ID" value="CAC5373028.1"/>
    <property type="molecule type" value="Genomic_DNA"/>
</dbReference>
<keyword evidence="1" id="KW-1133">Transmembrane helix</keyword>
<accession>A0A6J8ARZ2</accession>
<reference evidence="2 3" key="1">
    <citation type="submission" date="2020-06" db="EMBL/GenBank/DDBJ databases">
        <authorList>
            <person name="Li R."/>
            <person name="Bekaert M."/>
        </authorList>
    </citation>
    <scope>NUCLEOTIDE SEQUENCE [LARGE SCALE GENOMIC DNA]</scope>
    <source>
        <strain evidence="3">wild</strain>
    </source>
</reference>
<protein>
    <submittedName>
        <fullName evidence="2">Uncharacterized protein</fullName>
    </submittedName>
</protein>
<evidence type="ECO:0000313" key="2">
    <source>
        <dbReference type="EMBL" id="CAC5373028.1"/>
    </source>
</evidence>
<name>A0A6J8ARZ2_MYTCO</name>
<dbReference type="AlphaFoldDB" id="A0A6J8ARZ2"/>
<keyword evidence="1" id="KW-0472">Membrane</keyword>
<sequence>MALPVPDLTSICLFMAIPFEFYLNELRNPTDFYNNEFARTGGMSAFMVSNGKVTIGEYKPINEPESTELQIQDNDKTDPMVTDKKASTLGKTITTTKPASTDGSNAAGRLLTITIGLIGAVLGVILMYKAIPIVQKVQNMKLLFADEKTTRKEAEEQLTDSVTIEMSDEDGERIFTKGVNTRNIPPNCHMDIIE</sequence>
<evidence type="ECO:0000313" key="3">
    <source>
        <dbReference type="Proteomes" id="UP000507470"/>
    </source>
</evidence>
<dbReference type="OrthoDB" id="6195626at2759"/>